<dbReference type="KEGG" id="brz:CFK38_06230"/>
<dbReference type="Proteomes" id="UP000218165">
    <property type="component" value="Chromosome"/>
</dbReference>
<sequence>MIENRNRLLRASFDPRDAYGRQTRGWSYQAVVAFSGEGDALVLDAEAGKLVPANGREAFRGLVEDTGETWAEAGV</sequence>
<evidence type="ECO:0000313" key="2">
    <source>
        <dbReference type="Proteomes" id="UP000218165"/>
    </source>
</evidence>
<organism evidence="1 2">
    <name type="scientific">Brachybacterium vulturis</name>
    <dbReference type="NCBI Taxonomy" id="2017484"/>
    <lineage>
        <taxon>Bacteria</taxon>
        <taxon>Bacillati</taxon>
        <taxon>Actinomycetota</taxon>
        <taxon>Actinomycetes</taxon>
        <taxon>Micrococcales</taxon>
        <taxon>Dermabacteraceae</taxon>
        <taxon>Brachybacterium</taxon>
    </lineage>
</organism>
<accession>A0A291GMA2</accession>
<reference evidence="2" key="1">
    <citation type="submission" date="2017-09" db="EMBL/GenBank/DDBJ databases">
        <title>Brachybacterium sp. VM2412.</title>
        <authorList>
            <person name="Tak E.J."/>
            <person name="Bae J.-W."/>
        </authorList>
    </citation>
    <scope>NUCLEOTIDE SEQUENCE [LARGE SCALE GENOMIC DNA]</scope>
    <source>
        <strain evidence="2">VM2412</strain>
    </source>
</reference>
<proteinExistence type="predicted"/>
<dbReference type="RefSeq" id="WP_096802303.1">
    <property type="nucleotide sequence ID" value="NZ_CP023563.1"/>
</dbReference>
<keyword evidence="2" id="KW-1185">Reference proteome</keyword>
<name>A0A291GMA2_9MICO</name>
<dbReference type="AlphaFoldDB" id="A0A291GMA2"/>
<evidence type="ECO:0000313" key="1">
    <source>
        <dbReference type="EMBL" id="ATG51166.1"/>
    </source>
</evidence>
<gene>
    <name evidence="1" type="ORF">CFK38_06230</name>
</gene>
<protein>
    <submittedName>
        <fullName evidence="1">Uncharacterized protein</fullName>
    </submittedName>
</protein>
<dbReference type="EMBL" id="CP023563">
    <property type="protein sequence ID" value="ATG51166.1"/>
    <property type="molecule type" value="Genomic_DNA"/>
</dbReference>